<sequence>MRPATLSAIVAVAGTAHAATKGVIRDTTVSDAAECNSLCGLNDACLTALYHSGCRECWLFDCALKTQPNDTLAAGKATDKAKPACDPAVLPTIPKAGQCTKVDGGSSTSTSTSTSTASSGSSSGGASASASATPSSTGGGRRVRRRRRVRARRRPRRARTRPRGGTGFGGRCSGRWLRRLLLRLLREGWGWGDTDPASCD</sequence>
<dbReference type="EMBL" id="JAQHRD010000005">
    <property type="protein sequence ID" value="KAJ6440351.1"/>
    <property type="molecule type" value="Genomic_DNA"/>
</dbReference>
<dbReference type="Proteomes" id="UP001163105">
    <property type="component" value="Unassembled WGS sequence"/>
</dbReference>
<name>A0AB34FPP9_9HYPO</name>
<proteinExistence type="predicted"/>
<evidence type="ECO:0000256" key="1">
    <source>
        <dbReference type="SAM" id="MobiDB-lite"/>
    </source>
</evidence>
<accession>A0AB34FPP9</accession>
<protein>
    <submittedName>
        <fullName evidence="2">PAN domain-containing protein</fullName>
    </submittedName>
</protein>
<dbReference type="AlphaFoldDB" id="A0AB34FPP9"/>
<evidence type="ECO:0000313" key="3">
    <source>
        <dbReference type="Proteomes" id="UP001163105"/>
    </source>
</evidence>
<reference evidence="2" key="1">
    <citation type="submission" date="2023-01" db="EMBL/GenBank/DDBJ databases">
        <title>The growth and conidiation of Purpureocillium lavendulum are regulated by nitrogen source and histone H3K14 acetylation.</title>
        <authorList>
            <person name="Tang P."/>
            <person name="Han J."/>
            <person name="Zhang C."/>
            <person name="Tang P."/>
            <person name="Qi F."/>
            <person name="Zhang K."/>
            <person name="Liang L."/>
        </authorList>
    </citation>
    <scope>NUCLEOTIDE SEQUENCE</scope>
    <source>
        <strain evidence="2">YMF1.00683</strain>
    </source>
</reference>
<feature type="region of interest" description="Disordered" evidence="1">
    <location>
        <begin position="96"/>
        <end position="170"/>
    </location>
</feature>
<organism evidence="2 3">
    <name type="scientific">Purpureocillium lavendulum</name>
    <dbReference type="NCBI Taxonomy" id="1247861"/>
    <lineage>
        <taxon>Eukaryota</taxon>
        <taxon>Fungi</taxon>
        <taxon>Dikarya</taxon>
        <taxon>Ascomycota</taxon>
        <taxon>Pezizomycotina</taxon>
        <taxon>Sordariomycetes</taxon>
        <taxon>Hypocreomycetidae</taxon>
        <taxon>Hypocreales</taxon>
        <taxon>Ophiocordycipitaceae</taxon>
        <taxon>Purpureocillium</taxon>
    </lineage>
</organism>
<gene>
    <name evidence="2" type="ORF">O9K51_06141</name>
</gene>
<feature type="compositionally biased region" description="Basic residues" evidence="1">
    <location>
        <begin position="141"/>
        <end position="162"/>
    </location>
</feature>
<comment type="caution">
    <text evidence="2">The sequence shown here is derived from an EMBL/GenBank/DDBJ whole genome shotgun (WGS) entry which is preliminary data.</text>
</comment>
<keyword evidence="3" id="KW-1185">Reference proteome</keyword>
<feature type="compositionally biased region" description="Low complexity" evidence="1">
    <location>
        <begin position="104"/>
        <end position="136"/>
    </location>
</feature>
<evidence type="ECO:0000313" key="2">
    <source>
        <dbReference type="EMBL" id="KAJ6440351.1"/>
    </source>
</evidence>